<proteinExistence type="predicted"/>
<evidence type="ECO:0000313" key="3">
    <source>
        <dbReference type="Proteomes" id="UP000192907"/>
    </source>
</evidence>
<organism evidence="2 3">
    <name type="scientific">Pseudobacteriovorax antillogorgiicola</name>
    <dbReference type="NCBI Taxonomy" id="1513793"/>
    <lineage>
        <taxon>Bacteria</taxon>
        <taxon>Pseudomonadati</taxon>
        <taxon>Bdellovibrionota</taxon>
        <taxon>Oligoflexia</taxon>
        <taxon>Oligoflexales</taxon>
        <taxon>Pseudobacteriovoracaceae</taxon>
        <taxon>Pseudobacteriovorax</taxon>
    </lineage>
</organism>
<dbReference type="InterPro" id="IPR025537">
    <property type="entry name" value="DUF4423"/>
</dbReference>
<dbReference type="OrthoDB" id="5290361at2"/>
<dbReference type="Pfam" id="PF14394">
    <property type="entry name" value="DUF4423"/>
    <property type="match status" value="1"/>
</dbReference>
<gene>
    <name evidence="2" type="ORF">SAMN06296036_10390</name>
</gene>
<evidence type="ECO:0000313" key="2">
    <source>
        <dbReference type="EMBL" id="SMF00316.1"/>
    </source>
</evidence>
<dbReference type="InterPro" id="IPR011873">
    <property type="entry name" value="CHP02147"/>
</dbReference>
<evidence type="ECO:0000259" key="1">
    <source>
        <dbReference type="Pfam" id="PF14394"/>
    </source>
</evidence>
<dbReference type="NCBIfam" id="TIGR02147">
    <property type="entry name" value="Fsuc_second"/>
    <property type="match status" value="1"/>
</dbReference>
<dbReference type="RefSeq" id="WP_132316213.1">
    <property type="nucleotide sequence ID" value="NZ_FWZT01000003.1"/>
</dbReference>
<reference evidence="3" key="1">
    <citation type="submission" date="2017-04" db="EMBL/GenBank/DDBJ databases">
        <authorList>
            <person name="Varghese N."/>
            <person name="Submissions S."/>
        </authorList>
    </citation>
    <scope>NUCLEOTIDE SEQUENCE [LARGE SCALE GENOMIC DNA]</scope>
    <source>
        <strain evidence="3">RKEM611</strain>
    </source>
</reference>
<keyword evidence="3" id="KW-1185">Reference proteome</keyword>
<sequence>MNDTLKIIHEKVLVELKPSSFLDYKVFLSSLFSTMKGLDTGYSYYQFAEDMGFARTNIMYQYMAGQRKMSSKAAEQISKHLQLKGSEKKYFQLLAEYCNTSSTRKRDDLFKALLEIKQSKLEDTYDKDILTYLSEWYHPVIRELIGLESTPNKPADLADMIQPRVRPEQVKKSIDLLKRIGLVEEDETGMLTQTSKNIATGHRIRGMAIKSYHQAMIERAKDSLSTVKGSERNISAMTIAIDEKNYELVRSLIHEFNEKVFSLSQDIESQDRIYQFNVQFFPFVTPQDKGTKK</sequence>
<dbReference type="EMBL" id="FWZT01000003">
    <property type="protein sequence ID" value="SMF00316.1"/>
    <property type="molecule type" value="Genomic_DNA"/>
</dbReference>
<feature type="domain" description="DUF4423" evidence="1">
    <location>
        <begin position="127"/>
        <end position="282"/>
    </location>
</feature>
<protein>
    <submittedName>
        <fullName evidence="2">TIGR02147 family protein</fullName>
    </submittedName>
</protein>
<dbReference type="AlphaFoldDB" id="A0A1Y6BAL7"/>
<accession>A0A1Y6BAL7</accession>
<dbReference type="Proteomes" id="UP000192907">
    <property type="component" value="Unassembled WGS sequence"/>
</dbReference>
<name>A0A1Y6BAL7_9BACT</name>
<dbReference type="STRING" id="1513793.SAMN06296036_10390"/>